<dbReference type="Proteomes" id="UP000504606">
    <property type="component" value="Unplaced"/>
</dbReference>
<gene>
    <name evidence="2" type="primary">LOC113206447</name>
</gene>
<dbReference type="InterPro" id="IPR027417">
    <property type="entry name" value="P-loop_NTPase"/>
</dbReference>
<dbReference type="KEGG" id="foc:113206447"/>
<dbReference type="Gene3D" id="3.40.50.300">
    <property type="entry name" value="P-loop containing nucleotide triphosphate hydrolases"/>
    <property type="match status" value="1"/>
</dbReference>
<keyword evidence="1" id="KW-1185">Reference proteome</keyword>
<dbReference type="PANTHER" id="PTHR10285">
    <property type="entry name" value="URIDINE KINASE"/>
    <property type="match status" value="1"/>
</dbReference>
<keyword evidence="2" id="KW-0808">Transferase</keyword>
<dbReference type="SUPFAM" id="SSF52540">
    <property type="entry name" value="P-loop containing nucleoside triphosphate hydrolases"/>
    <property type="match status" value="1"/>
</dbReference>
<dbReference type="AlphaFoldDB" id="A0A6J1SAW9"/>
<name>A0A6J1SAW9_FRAOC</name>
<dbReference type="RefSeq" id="XP_026278329.1">
    <property type="nucleotide sequence ID" value="XM_026422544.2"/>
</dbReference>
<protein>
    <submittedName>
        <fullName evidence="2">Nicotinamide riboside kinase 1</fullName>
    </submittedName>
</protein>
<organism evidence="1 2">
    <name type="scientific">Frankliniella occidentalis</name>
    <name type="common">Western flower thrips</name>
    <name type="synonym">Euthrips occidentalis</name>
    <dbReference type="NCBI Taxonomy" id="133901"/>
    <lineage>
        <taxon>Eukaryota</taxon>
        <taxon>Metazoa</taxon>
        <taxon>Ecdysozoa</taxon>
        <taxon>Arthropoda</taxon>
        <taxon>Hexapoda</taxon>
        <taxon>Insecta</taxon>
        <taxon>Pterygota</taxon>
        <taxon>Neoptera</taxon>
        <taxon>Paraneoptera</taxon>
        <taxon>Thysanoptera</taxon>
        <taxon>Terebrantia</taxon>
        <taxon>Thripoidea</taxon>
        <taxon>Thripidae</taxon>
        <taxon>Frankliniella</taxon>
    </lineage>
</organism>
<dbReference type="GeneID" id="113206447"/>
<evidence type="ECO:0000313" key="2">
    <source>
        <dbReference type="RefSeq" id="XP_026278329.1"/>
    </source>
</evidence>
<accession>A0A6J1SAW9</accession>
<evidence type="ECO:0000313" key="1">
    <source>
        <dbReference type="Proteomes" id="UP000504606"/>
    </source>
</evidence>
<keyword evidence="2" id="KW-0418">Kinase</keyword>
<dbReference type="OrthoDB" id="10041966at2759"/>
<proteinExistence type="predicted"/>
<sequence length="208" mass="23651">MSNKWIVVGISGATCGGKTTLASKLHEYFPESVKIGQDDYFHPIDSPHHVKCDSLNHINWELMSALDMKSMKSDINMIISQDPSSNCLPSKAKRSVKSQNSLNTQCRNILILEGFLILNDHEITAICDLCYFITLTREECWSRRSKRTYDPPDIPGYFDLVVWPQYVKSRDEVLANPKVKVLDGIVAIDLLQKDVFSAIENQLMCKRI</sequence>
<dbReference type="GO" id="GO:0016301">
    <property type="term" value="F:kinase activity"/>
    <property type="evidence" value="ECO:0007669"/>
    <property type="project" value="UniProtKB-KW"/>
</dbReference>
<reference evidence="2" key="1">
    <citation type="submission" date="2025-08" db="UniProtKB">
        <authorList>
            <consortium name="RefSeq"/>
        </authorList>
    </citation>
    <scope>IDENTIFICATION</scope>
    <source>
        <tissue evidence="2">Whole organism</tissue>
    </source>
</reference>